<dbReference type="Gene3D" id="3.40.190.290">
    <property type="match status" value="1"/>
</dbReference>
<dbReference type="PROSITE" id="PS50931">
    <property type="entry name" value="HTH_LYSR"/>
    <property type="match status" value="1"/>
</dbReference>
<dbReference type="InterPro" id="IPR000847">
    <property type="entry name" value="LysR_HTH_N"/>
</dbReference>
<dbReference type="InterPro" id="IPR058163">
    <property type="entry name" value="LysR-type_TF_proteobact-type"/>
</dbReference>
<dbReference type="SUPFAM" id="SSF46785">
    <property type="entry name" value="Winged helix' DNA-binding domain"/>
    <property type="match status" value="1"/>
</dbReference>
<evidence type="ECO:0000259" key="5">
    <source>
        <dbReference type="PROSITE" id="PS50931"/>
    </source>
</evidence>
<dbReference type="Pfam" id="PF00126">
    <property type="entry name" value="HTH_1"/>
    <property type="match status" value="1"/>
</dbReference>
<dbReference type="STRING" id="1121869.SAMN03084138_04403"/>
<evidence type="ECO:0000256" key="3">
    <source>
        <dbReference type="ARBA" id="ARBA00023125"/>
    </source>
</evidence>
<dbReference type="CDD" id="cd08422">
    <property type="entry name" value="PBP2_CrgA_like"/>
    <property type="match status" value="1"/>
</dbReference>
<keyword evidence="2" id="KW-0805">Transcription regulation</keyword>
<dbReference type="PRINTS" id="PR00039">
    <property type="entry name" value="HTHLYSR"/>
</dbReference>
<gene>
    <name evidence="6" type="ORF">SAMN03084138_04403</name>
</gene>
<dbReference type="PANTHER" id="PTHR30537">
    <property type="entry name" value="HTH-TYPE TRANSCRIPTIONAL REGULATOR"/>
    <property type="match status" value="1"/>
</dbReference>
<dbReference type="InterPro" id="IPR036388">
    <property type="entry name" value="WH-like_DNA-bd_sf"/>
</dbReference>
<proteinExistence type="inferred from homology"/>
<dbReference type="Pfam" id="PF03466">
    <property type="entry name" value="LysR_substrate"/>
    <property type="match status" value="1"/>
</dbReference>
<sequence length="317" mass="35317">MLSFYQQWVICVDTFNAIPIFVAVADTGGFSSAARVLDISKSAVSKRITQLEAQLGARLFHRTTRKLSLTEAGERYYQYAAQASRAAKQAEDAVGELQGEPKGVLKVLLPMSIGQLHIAPLIPEFLALHPQLHIDLVLDDRDVNLIEQGYDLAIRTGGELTDSSLIARRLVPLHSIVCVSPAFHNKHRKHLTKPEQLVHVNCLTYSYSSNADVWTFSSKSGDLCKVKVAGNYRVNNSVALRDAVIAGSGVARLPTFVVGEAIRNGELVALFDDYEMPYKNLYSVYPERDYLPEKVRVFLDFIVEKLGNGSAYWDRFE</sequence>
<comment type="similarity">
    <text evidence="1">Belongs to the LysR transcriptional regulatory family.</text>
</comment>
<dbReference type="AlphaFoldDB" id="A0A1I5WQ07"/>
<reference evidence="6 7" key="1">
    <citation type="submission" date="2016-10" db="EMBL/GenBank/DDBJ databases">
        <authorList>
            <person name="de Groot N.N."/>
        </authorList>
    </citation>
    <scope>NUCLEOTIDE SEQUENCE [LARGE SCALE GENOMIC DNA]</scope>
    <source>
        <strain evidence="6 7">DSM 15893</strain>
    </source>
</reference>
<evidence type="ECO:0000313" key="6">
    <source>
        <dbReference type="EMBL" id="SFQ21874.1"/>
    </source>
</evidence>
<evidence type="ECO:0000313" key="7">
    <source>
        <dbReference type="Proteomes" id="UP000182692"/>
    </source>
</evidence>
<dbReference type="GO" id="GO:0043565">
    <property type="term" value="F:sequence-specific DNA binding"/>
    <property type="evidence" value="ECO:0007669"/>
    <property type="project" value="TreeGrafter"/>
</dbReference>
<evidence type="ECO:0000256" key="2">
    <source>
        <dbReference type="ARBA" id="ARBA00023015"/>
    </source>
</evidence>
<dbReference type="GO" id="GO:0003700">
    <property type="term" value="F:DNA-binding transcription factor activity"/>
    <property type="evidence" value="ECO:0007669"/>
    <property type="project" value="InterPro"/>
</dbReference>
<dbReference type="EMBL" id="FOWR01000051">
    <property type="protein sequence ID" value="SFQ21874.1"/>
    <property type="molecule type" value="Genomic_DNA"/>
</dbReference>
<dbReference type="Proteomes" id="UP000182692">
    <property type="component" value="Unassembled WGS sequence"/>
</dbReference>
<dbReference type="GeneID" id="35869956"/>
<dbReference type="FunFam" id="1.10.10.10:FF:000001">
    <property type="entry name" value="LysR family transcriptional regulator"/>
    <property type="match status" value="1"/>
</dbReference>
<evidence type="ECO:0000256" key="4">
    <source>
        <dbReference type="ARBA" id="ARBA00023163"/>
    </source>
</evidence>
<keyword evidence="3 6" id="KW-0238">DNA-binding</keyword>
<keyword evidence="4" id="KW-0804">Transcription</keyword>
<feature type="domain" description="HTH lysR-type" evidence="5">
    <location>
        <begin position="13"/>
        <end position="70"/>
    </location>
</feature>
<dbReference type="Gene3D" id="1.10.10.10">
    <property type="entry name" value="Winged helix-like DNA-binding domain superfamily/Winged helix DNA-binding domain"/>
    <property type="match status" value="1"/>
</dbReference>
<organism evidence="6 7">
    <name type="scientific">Enterovibrio norvegicus DSM 15893</name>
    <dbReference type="NCBI Taxonomy" id="1121869"/>
    <lineage>
        <taxon>Bacteria</taxon>
        <taxon>Pseudomonadati</taxon>
        <taxon>Pseudomonadota</taxon>
        <taxon>Gammaproteobacteria</taxon>
        <taxon>Vibrionales</taxon>
        <taxon>Vibrionaceae</taxon>
        <taxon>Enterovibrio</taxon>
    </lineage>
</organism>
<dbReference type="SUPFAM" id="SSF53850">
    <property type="entry name" value="Periplasmic binding protein-like II"/>
    <property type="match status" value="1"/>
</dbReference>
<dbReference type="RefSeq" id="WP_074928608.1">
    <property type="nucleotide sequence ID" value="NZ_FOWR01000051.1"/>
</dbReference>
<dbReference type="PANTHER" id="PTHR30537:SF5">
    <property type="entry name" value="HTH-TYPE TRANSCRIPTIONAL ACTIVATOR TTDR-RELATED"/>
    <property type="match status" value="1"/>
</dbReference>
<accession>A0A1I5WQ07</accession>
<name>A0A1I5WQ07_9GAMM</name>
<dbReference type="InterPro" id="IPR036390">
    <property type="entry name" value="WH_DNA-bd_sf"/>
</dbReference>
<evidence type="ECO:0000256" key="1">
    <source>
        <dbReference type="ARBA" id="ARBA00009437"/>
    </source>
</evidence>
<dbReference type="OrthoDB" id="9786526at2"/>
<dbReference type="InterPro" id="IPR005119">
    <property type="entry name" value="LysR_subst-bd"/>
</dbReference>
<protein>
    <submittedName>
        <fullName evidence="6">DNA-binding transcriptional regulator, LysR family</fullName>
    </submittedName>
</protein>
<dbReference type="GO" id="GO:0006351">
    <property type="term" value="P:DNA-templated transcription"/>
    <property type="evidence" value="ECO:0007669"/>
    <property type="project" value="TreeGrafter"/>
</dbReference>